<protein>
    <submittedName>
        <fullName evidence="3">Uncharacterized protein</fullName>
    </submittedName>
</protein>
<dbReference type="InParanoid" id="Q0EYY9"/>
<comment type="caution">
    <text evidence="3">The sequence shown here is derived from an EMBL/GenBank/DDBJ whole genome shotgun (WGS) entry which is preliminary data.</text>
</comment>
<dbReference type="HAMAP" id="MF_01584">
    <property type="entry name" value="UPF0502"/>
    <property type="match status" value="1"/>
</dbReference>
<evidence type="ECO:0000256" key="2">
    <source>
        <dbReference type="SAM" id="Coils"/>
    </source>
</evidence>
<evidence type="ECO:0000256" key="1">
    <source>
        <dbReference type="HAMAP-Rule" id="MF_01584"/>
    </source>
</evidence>
<dbReference type="EMBL" id="AATS01000008">
    <property type="protein sequence ID" value="EAU54418.1"/>
    <property type="molecule type" value="Genomic_DNA"/>
</dbReference>
<dbReference type="AlphaFoldDB" id="Q0EYY9"/>
<dbReference type="FunCoup" id="Q0EYY9">
    <property type="interactions" value="11"/>
</dbReference>
<dbReference type="Gene3D" id="1.10.10.10">
    <property type="entry name" value="Winged helix-like DNA-binding domain superfamily/Winged helix DNA-binding domain"/>
    <property type="match status" value="2"/>
</dbReference>
<dbReference type="HOGENOM" id="CLU_057831_0_0_0"/>
<keyword evidence="4" id="KW-1185">Reference proteome</keyword>
<accession>Q0EYY9</accession>
<keyword evidence="2" id="KW-0175">Coiled coil</keyword>
<dbReference type="OrthoDB" id="9784785at2"/>
<gene>
    <name evidence="3" type="ORF">SPV1_08371</name>
</gene>
<proteinExistence type="inferred from homology"/>
<dbReference type="eggNOG" id="COG3132">
    <property type="taxonomic scope" value="Bacteria"/>
</dbReference>
<comment type="similarity">
    <text evidence="1">Belongs to the UPF0502 family.</text>
</comment>
<sequence>MDEPVTGMLSALEARVLGCLMEKQMTTPDYYPLTLKALTAACNQKSSRVPVMNLSESETGGVVNGLRAEGLVTARMDGRADRFEHHLSRKLGLSTKERAVLCVLMLRGALTVNEIRINTGRMTTFDSADELQTLLDGLIGRDDPLLIRIPRAAGQREDRYAHLLCGVPEFDAAAPASAGGSKASDRIDALEQEVADLKADLQRLWQLTGFPKA</sequence>
<dbReference type="Pfam" id="PF04337">
    <property type="entry name" value="DUF480"/>
    <property type="match status" value="1"/>
</dbReference>
<dbReference type="Proteomes" id="UP000005297">
    <property type="component" value="Unassembled WGS sequence"/>
</dbReference>
<evidence type="ECO:0000313" key="4">
    <source>
        <dbReference type="Proteomes" id="UP000005297"/>
    </source>
</evidence>
<name>Q0EYY9_9PROT</name>
<reference evidence="3 4" key="1">
    <citation type="submission" date="2006-09" db="EMBL/GenBank/DDBJ databases">
        <authorList>
            <person name="Emerson D."/>
            <person name="Ferriera S."/>
            <person name="Johnson J."/>
            <person name="Kravitz S."/>
            <person name="Halpern A."/>
            <person name="Remington K."/>
            <person name="Beeson K."/>
            <person name="Tran B."/>
            <person name="Rogers Y.-H."/>
            <person name="Friedman R."/>
            <person name="Venter J.C."/>
        </authorList>
    </citation>
    <scope>NUCLEOTIDE SEQUENCE [LARGE SCALE GENOMIC DNA]</scope>
    <source>
        <strain evidence="3 4">PV-1</strain>
    </source>
</reference>
<dbReference type="InterPro" id="IPR036388">
    <property type="entry name" value="WH-like_DNA-bd_sf"/>
</dbReference>
<dbReference type="PANTHER" id="PTHR38768">
    <property type="entry name" value="UPF0502 PROTEIN YCEH"/>
    <property type="match status" value="1"/>
</dbReference>
<feature type="coiled-coil region" evidence="2">
    <location>
        <begin position="180"/>
        <end position="207"/>
    </location>
</feature>
<dbReference type="InterPro" id="IPR036390">
    <property type="entry name" value="WH_DNA-bd_sf"/>
</dbReference>
<dbReference type="InterPro" id="IPR007432">
    <property type="entry name" value="DUF480"/>
</dbReference>
<evidence type="ECO:0000313" key="3">
    <source>
        <dbReference type="EMBL" id="EAU54418.1"/>
    </source>
</evidence>
<dbReference type="STRING" id="314344.AL013_03165"/>
<dbReference type="SUPFAM" id="SSF46785">
    <property type="entry name" value="Winged helix' DNA-binding domain"/>
    <property type="match status" value="2"/>
</dbReference>
<dbReference type="RefSeq" id="WP_009849198.1">
    <property type="nucleotide sequence ID" value="NZ_DS022294.1"/>
</dbReference>
<dbReference type="PANTHER" id="PTHR38768:SF1">
    <property type="entry name" value="UPF0502 PROTEIN YCEH"/>
    <property type="match status" value="1"/>
</dbReference>
<organism evidence="3 4">
    <name type="scientific">Mariprofundus ferrooxydans PV-1</name>
    <dbReference type="NCBI Taxonomy" id="314345"/>
    <lineage>
        <taxon>Bacteria</taxon>
        <taxon>Pseudomonadati</taxon>
        <taxon>Pseudomonadota</taxon>
        <taxon>Candidatius Mariprofundia</taxon>
        <taxon>Mariprofundales</taxon>
        <taxon>Mariprofundaceae</taxon>
        <taxon>Mariprofundus</taxon>
    </lineage>
</organism>